<proteinExistence type="predicted"/>
<organism evidence="2 3">
    <name type="scientific">Mycena belliarum</name>
    <dbReference type="NCBI Taxonomy" id="1033014"/>
    <lineage>
        <taxon>Eukaryota</taxon>
        <taxon>Fungi</taxon>
        <taxon>Dikarya</taxon>
        <taxon>Basidiomycota</taxon>
        <taxon>Agaricomycotina</taxon>
        <taxon>Agaricomycetes</taxon>
        <taxon>Agaricomycetidae</taxon>
        <taxon>Agaricales</taxon>
        <taxon>Marasmiineae</taxon>
        <taxon>Mycenaceae</taxon>
        <taxon>Mycena</taxon>
    </lineage>
</organism>
<evidence type="ECO:0000313" key="3">
    <source>
        <dbReference type="Proteomes" id="UP001222325"/>
    </source>
</evidence>
<dbReference type="EMBL" id="JARJCN010000015">
    <property type="protein sequence ID" value="KAJ7093884.1"/>
    <property type="molecule type" value="Genomic_DNA"/>
</dbReference>
<evidence type="ECO:0000313" key="2">
    <source>
        <dbReference type="EMBL" id="KAJ7093884.1"/>
    </source>
</evidence>
<dbReference type="Proteomes" id="UP001222325">
    <property type="component" value="Unassembled WGS sequence"/>
</dbReference>
<protein>
    <submittedName>
        <fullName evidence="2">Uncharacterized protein</fullName>
    </submittedName>
</protein>
<keyword evidence="3" id="KW-1185">Reference proteome</keyword>
<name>A0AAD6U7H1_9AGAR</name>
<reference evidence="2" key="1">
    <citation type="submission" date="2023-03" db="EMBL/GenBank/DDBJ databases">
        <title>Massive genome expansion in bonnet fungi (Mycena s.s.) driven by repeated elements and novel gene families across ecological guilds.</title>
        <authorList>
            <consortium name="Lawrence Berkeley National Laboratory"/>
            <person name="Harder C.B."/>
            <person name="Miyauchi S."/>
            <person name="Viragh M."/>
            <person name="Kuo A."/>
            <person name="Thoen E."/>
            <person name="Andreopoulos B."/>
            <person name="Lu D."/>
            <person name="Skrede I."/>
            <person name="Drula E."/>
            <person name="Henrissat B."/>
            <person name="Morin E."/>
            <person name="Kohler A."/>
            <person name="Barry K."/>
            <person name="LaButti K."/>
            <person name="Morin E."/>
            <person name="Salamov A."/>
            <person name="Lipzen A."/>
            <person name="Mereny Z."/>
            <person name="Hegedus B."/>
            <person name="Baldrian P."/>
            <person name="Stursova M."/>
            <person name="Weitz H."/>
            <person name="Taylor A."/>
            <person name="Grigoriev I.V."/>
            <person name="Nagy L.G."/>
            <person name="Martin F."/>
            <person name="Kauserud H."/>
        </authorList>
    </citation>
    <scope>NUCLEOTIDE SEQUENCE</scope>
    <source>
        <strain evidence="2">CBHHK173m</strain>
    </source>
</reference>
<dbReference type="AlphaFoldDB" id="A0AAD6U7H1"/>
<feature type="region of interest" description="Disordered" evidence="1">
    <location>
        <begin position="144"/>
        <end position="170"/>
    </location>
</feature>
<gene>
    <name evidence="2" type="ORF">B0H15DRAFT_798954</name>
</gene>
<sequence>MPLLDALTPRHCARLSPTSPVRHRHPRHFPLGTIRRPGPSVRALLLDFNHHHMFARGQFKDASQSLFNGLKLYSHTSLNPSSQPCIGLGRQYNPWLLPPFLRHEPYHPFNRANGRYCDPYEPFNQMNNWVTLEVRFRCQERSPSPQCAHEQTAGSKEAVTMPAHTKDTKNTEPMLETPLLCPRTPRRHTETMREIRGT</sequence>
<accession>A0AAD6U7H1</accession>
<comment type="caution">
    <text evidence="2">The sequence shown here is derived from an EMBL/GenBank/DDBJ whole genome shotgun (WGS) entry which is preliminary data.</text>
</comment>
<evidence type="ECO:0000256" key="1">
    <source>
        <dbReference type="SAM" id="MobiDB-lite"/>
    </source>
</evidence>